<evidence type="ECO:0000256" key="4">
    <source>
        <dbReference type="ARBA" id="ARBA00022801"/>
    </source>
</evidence>
<evidence type="ECO:0000256" key="3">
    <source>
        <dbReference type="ARBA" id="ARBA00013208"/>
    </source>
</evidence>
<dbReference type="Pfam" id="PF00188">
    <property type="entry name" value="CAP"/>
    <property type="match status" value="1"/>
</dbReference>
<dbReference type="Gene3D" id="2.10.109.10">
    <property type="entry name" value="Umud Fragment, subunit A"/>
    <property type="match status" value="1"/>
</dbReference>
<evidence type="ECO:0000259" key="7">
    <source>
        <dbReference type="Pfam" id="PF00188"/>
    </source>
</evidence>
<accession>A0A1F4ZWZ9</accession>
<dbReference type="SUPFAM" id="SSF55797">
    <property type="entry name" value="PR-1-like"/>
    <property type="match status" value="1"/>
</dbReference>
<dbReference type="CDD" id="cd06530">
    <property type="entry name" value="S26_SPase_I"/>
    <property type="match status" value="1"/>
</dbReference>
<comment type="similarity">
    <text evidence="2 6">Belongs to the peptidase S26 family.</text>
</comment>
<dbReference type="PROSITE" id="PS00761">
    <property type="entry name" value="SPASE_I_3"/>
    <property type="match status" value="1"/>
</dbReference>
<dbReference type="PANTHER" id="PTHR43390">
    <property type="entry name" value="SIGNAL PEPTIDASE I"/>
    <property type="match status" value="1"/>
</dbReference>
<evidence type="ECO:0000256" key="5">
    <source>
        <dbReference type="PIRSR" id="PIRSR600223-1"/>
    </source>
</evidence>
<evidence type="ECO:0000256" key="6">
    <source>
        <dbReference type="RuleBase" id="RU362042"/>
    </source>
</evidence>
<dbReference type="EMBL" id="MEXR01000017">
    <property type="protein sequence ID" value="OGD09977.1"/>
    <property type="molecule type" value="Genomic_DNA"/>
</dbReference>
<dbReference type="AlphaFoldDB" id="A0A1F4ZWZ9"/>
<dbReference type="GO" id="GO:0004252">
    <property type="term" value="F:serine-type endopeptidase activity"/>
    <property type="evidence" value="ECO:0007669"/>
    <property type="project" value="InterPro"/>
</dbReference>
<dbReference type="PANTHER" id="PTHR43390:SF1">
    <property type="entry name" value="CHLOROPLAST PROCESSING PEPTIDASE"/>
    <property type="match status" value="1"/>
</dbReference>
<dbReference type="InterPro" id="IPR036286">
    <property type="entry name" value="LexA/Signal_pep-like_sf"/>
</dbReference>
<dbReference type="InterPro" id="IPR019533">
    <property type="entry name" value="Peptidase_S26"/>
</dbReference>
<dbReference type="GO" id="GO:0009003">
    <property type="term" value="F:signal peptidase activity"/>
    <property type="evidence" value="ECO:0007669"/>
    <property type="project" value="UniProtKB-EC"/>
</dbReference>
<dbReference type="InterPro" id="IPR014044">
    <property type="entry name" value="CAP_dom"/>
</dbReference>
<evidence type="ECO:0000259" key="8">
    <source>
        <dbReference type="Pfam" id="PF10502"/>
    </source>
</evidence>
<dbReference type="GO" id="GO:0006465">
    <property type="term" value="P:signal peptide processing"/>
    <property type="evidence" value="ECO:0007669"/>
    <property type="project" value="InterPro"/>
</dbReference>
<protein>
    <recommendedName>
        <fullName evidence="3 6">Signal peptidase I</fullName>
        <ecNumber evidence="3 6">3.4.21.89</ecNumber>
    </recommendedName>
</protein>
<reference evidence="9 10" key="1">
    <citation type="journal article" date="2016" name="Nat. Commun.">
        <title>Thousands of microbial genomes shed light on interconnected biogeochemical processes in an aquifer system.</title>
        <authorList>
            <person name="Anantharaman K."/>
            <person name="Brown C.T."/>
            <person name="Hug L.A."/>
            <person name="Sharon I."/>
            <person name="Castelle C.J."/>
            <person name="Probst A.J."/>
            <person name="Thomas B.C."/>
            <person name="Singh A."/>
            <person name="Wilkins M.J."/>
            <person name="Karaoz U."/>
            <person name="Brodie E.L."/>
            <person name="Williams K.H."/>
            <person name="Hubbard S.S."/>
            <person name="Banfield J.F."/>
        </authorList>
    </citation>
    <scope>NUCLEOTIDE SEQUENCE [LARGE SCALE GENOMIC DNA]</scope>
</reference>
<dbReference type="GO" id="GO:0016020">
    <property type="term" value="C:membrane"/>
    <property type="evidence" value="ECO:0007669"/>
    <property type="project" value="UniProtKB-SubCell"/>
</dbReference>
<feature type="active site" evidence="5">
    <location>
        <position position="114"/>
    </location>
</feature>
<comment type="caution">
    <text evidence="9">The sequence shown here is derived from an EMBL/GenBank/DDBJ whole genome shotgun (WGS) entry which is preliminary data.</text>
</comment>
<proteinExistence type="inferred from homology"/>
<evidence type="ECO:0000313" key="9">
    <source>
        <dbReference type="EMBL" id="OGD09977.1"/>
    </source>
</evidence>
<evidence type="ECO:0000256" key="1">
    <source>
        <dbReference type="ARBA" id="ARBA00000677"/>
    </source>
</evidence>
<dbReference type="CDD" id="cd05379">
    <property type="entry name" value="CAP_bacterial"/>
    <property type="match status" value="1"/>
</dbReference>
<dbReference type="STRING" id="1797263.A2397_00355"/>
<dbReference type="InterPro" id="IPR019758">
    <property type="entry name" value="Pept_S26A_signal_pept_1_CS"/>
</dbReference>
<dbReference type="NCBIfam" id="TIGR02227">
    <property type="entry name" value="sigpep_I_bact"/>
    <property type="match status" value="1"/>
</dbReference>
<dbReference type="Gene3D" id="3.40.33.10">
    <property type="entry name" value="CAP"/>
    <property type="match status" value="1"/>
</dbReference>
<comment type="catalytic activity">
    <reaction evidence="1 6">
        <text>Cleavage of hydrophobic, N-terminal signal or leader sequences from secreted and periplasmic proteins.</text>
        <dbReference type="EC" id="3.4.21.89"/>
    </reaction>
</comment>
<dbReference type="InterPro" id="IPR035940">
    <property type="entry name" value="CAP_sf"/>
</dbReference>
<evidence type="ECO:0000313" key="10">
    <source>
        <dbReference type="Proteomes" id="UP000176424"/>
    </source>
</evidence>
<dbReference type="InterPro" id="IPR019757">
    <property type="entry name" value="Pept_S26A_signal_pept_1_Lys-AS"/>
</dbReference>
<comment type="subcellular location">
    <subcellularLocation>
        <location evidence="6">Membrane</location>
        <topology evidence="6">Single-pass type II membrane protein</topology>
    </subcellularLocation>
</comment>
<feature type="active site" evidence="5">
    <location>
        <position position="40"/>
    </location>
</feature>
<gene>
    <name evidence="9" type="ORF">A2397_00355</name>
</gene>
<keyword evidence="4 6" id="KW-0378">Hydrolase</keyword>
<organism evidence="9 10">
    <name type="scientific">Candidatus Amesbacteria bacterium RIFOXYB1_FULL_44_23</name>
    <dbReference type="NCBI Taxonomy" id="1797263"/>
    <lineage>
        <taxon>Bacteria</taxon>
        <taxon>Candidatus Amesiibacteriota</taxon>
    </lineage>
</organism>
<dbReference type="Proteomes" id="UP000176424">
    <property type="component" value="Unassembled WGS sequence"/>
</dbReference>
<feature type="domain" description="Peptidase S26" evidence="8">
    <location>
        <begin position="39"/>
        <end position="194"/>
    </location>
</feature>
<dbReference type="SUPFAM" id="SSF51306">
    <property type="entry name" value="LexA/Signal peptidase"/>
    <property type="match status" value="1"/>
</dbReference>
<name>A0A1F4ZWZ9_9BACT</name>
<evidence type="ECO:0000256" key="2">
    <source>
        <dbReference type="ARBA" id="ARBA00009370"/>
    </source>
</evidence>
<dbReference type="EC" id="3.4.21.89" evidence="3 6"/>
<keyword evidence="6" id="KW-0645">Protease</keyword>
<feature type="domain" description="SCP" evidence="7">
    <location>
        <begin position="230"/>
        <end position="337"/>
    </location>
</feature>
<dbReference type="PROSITE" id="PS00760">
    <property type="entry name" value="SPASE_I_2"/>
    <property type="match status" value="1"/>
</dbReference>
<dbReference type="InterPro" id="IPR000223">
    <property type="entry name" value="Pept_S26A_signal_pept_1"/>
</dbReference>
<dbReference type="Pfam" id="PF10502">
    <property type="entry name" value="Peptidase_S26"/>
    <property type="match status" value="1"/>
</dbReference>
<sequence length="452" mass="51292">MYFLKKILGFLLLISVFYVFYSVPRSGLVRQTIQISGTGSMFPTFPKGTGTDSAQLVTQTVASPSMHPYPGKITLFGKELYSYQIKRGDIVSFSNPQTDTISKRESQEPVGFVKRVVGIPGDQLEIKDGFLWINGQRQLENYIASPRSTFGGEFLADCHALTLPENSFFVMGDNRKGSNDSRHEVGLVLESDIDAVLPYPEQKSYFHLWRDASHDDQLANLPLLDSQKYLELLNQKRKDNGLPALKYQKKLELSAKKRADIILKYNDFSFEATKSGYTMAKAMNDVGYSNIVWGEAPTTGYYDAQELIENYFQFPDSKKFLLQKDFQETGIAVVMGKINNCPVQVVVQHLAGYVPPNYDQKLIASWQSALDNLRTIRPGWDVAKKYPDFYNAHKSDLDEILRIIDLRISRLETIVAKMQSNRWLTDAEEVWVKEDVSLGKQLESLAQKLNAQ</sequence>
<dbReference type="PRINTS" id="PR00727">
    <property type="entry name" value="LEADERPTASE"/>
</dbReference>